<dbReference type="InterPro" id="IPR023296">
    <property type="entry name" value="Glyco_hydro_beta-prop_sf"/>
</dbReference>
<evidence type="ECO:0000313" key="8">
    <source>
        <dbReference type="Proteomes" id="UP001595925"/>
    </source>
</evidence>
<dbReference type="Pfam" id="PF08244">
    <property type="entry name" value="Glyco_hydro_32C"/>
    <property type="match status" value="1"/>
</dbReference>
<dbReference type="InterPro" id="IPR001362">
    <property type="entry name" value="Glyco_hydro_32"/>
</dbReference>
<dbReference type="PROSITE" id="PS00609">
    <property type="entry name" value="GLYCOSYL_HYDROL_F32"/>
    <property type="match status" value="1"/>
</dbReference>
<dbReference type="PANTHER" id="PTHR43101:SF1">
    <property type="entry name" value="BETA-FRUCTOSIDASE"/>
    <property type="match status" value="1"/>
</dbReference>
<dbReference type="Pfam" id="PF00251">
    <property type="entry name" value="Glyco_hydro_32N"/>
    <property type="match status" value="1"/>
</dbReference>
<dbReference type="GO" id="GO:0004564">
    <property type="term" value="F:beta-fructofuranosidase activity"/>
    <property type="evidence" value="ECO:0007669"/>
    <property type="project" value="UniProtKB-EC"/>
</dbReference>
<dbReference type="InterPro" id="IPR013148">
    <property type="entry name" value="Glyco_hydro_32_N"/>
</dbReference>
<sequence length="710" mass="77622">MTHSPTRVGVLQDGPLSDEQDAALAWLEERLPAEAVSFSALETPVERFDVLWYHRSTPVEGEPLAERAPTIDAFLEDGGGLLLTLRAMAAVDALGVESVPPETVGEGVAEPTGVLWRSLYEDHPAVAGADSLRLPTCDRGSVGVARYDSVLPAAGEVLASTVRGDREVPGEMTVVGWNAGAGSVLGVGAPVPFDEPLPEDLAANRDRLIAGCLESLAGDDGQPRPPRSAGEMRALRERAGDDAHRPDYHFTPPANWLNDPNGLIAWNGRYHAFYQYNPAGPFHDTIHWGHATSDDLLYWDDEPVALSPSPEGPDRDGCWSGCAIDDGGTPTLLYTGGRGRKQLPCLATTTDPDLRRWEKYDGNPVIAEPPEDLALLETDHWEAEFRDHCVWREGDRWHQLIGTGLADGGGAVLRYSSENLREWRYEGPFLVDEGGSEGTVWECPELLDFGDYKLLHVSNYDEVVYFIGEARDGRFEIERRGVLDGGDFYAPQSMQDGDRHVTFGWLPEARDVGAQWDAGWSGALSLPRVLSVGPDGRLRQRPAEAVERLRDRRVADGESFSLSAGERRPLSAAGRSLEIDLEVALEDAEAFELSVLEVGRDERTAIRYTGEEVVVDRGASADHPPEPTTQRMAVPPYDEPLSMRAFVDGSVLELYANERHCLTSRVYPSEDATGVSARAEGGRASVRSLSAWTMERAVGPGRDDERATTR</sequence>
<feature type="domain" description="Glycosyl hydrolase family 32 C-terminal" evidence="6">
    <location>
        <begin position="562"/>
        <end position="692"/>
    </location>
</feature>
<feature type="domain" description="Glycosyl hydrolase family 32 N-terminal" evidence="5">
    <location>
        <begin position="249"/>
        <end position="542"/>
    </location>
</feature>
<reference evidence="7 8" key="1">
    <citation type="journal article" date="2019" name="Int. J. Syst. Evol. Microbiol.">
        <title>The Global Catalogue of Microorganisms (GCM) 10K type strain sequencing project: providing services to taxonomists for standard genome sequencing and annotation.</title>
        <authorList>
            <consortium name="The Broad Institute Genomics Platform"/>
            <consortium name="The Broad Institute Genome Sequencing Center for Infectious Disease"/>
            <person name="Wu L."/>
            <person name="Ma J."/>
        </authorList>
    </citation>
    <scope>NUCLEOTIDE SEQUENCE [LARGE SCALE GENOMIC DNA]</scope>
    <source>
        <strain evidence="7 8">CGMCC 1.15824</strain>
    </source>
</reference>
<dbReference type="EC" id="3.2.1.26" evidence="2"/>
<evidence type="ECO:0000256" key="1">
    <source>
        <dbReference type="ARBA" id="ARBA00009902"/>
    </source>
</evidence>
<evidence type="ECO:0000259" key="5">
    <source>
        <dbReference type="Pfam" id="PF00251"/>
    </source>
</evidence>
<protein>
    <recommendedName>
        <fullName evidence="2">beta-fructofuranosidase</fullName>
        <ecNumber evidence="2">3.2.1.26</ecNumber>
    </recommendedName>
</protein>
<dbReference type="RefSeq" id="WP_224828098.1">
    <property type="nucleotide sequence ID" value="NZ_JAIVEF010000004.1"/>
</dbReference>
<dbReference type="InterPro" id="IPR013189">
    <property type="entry name" value="Glyco_hydro_32_C"/>
</dbReference>
<keyword evidence="8" id="KW-1185">Reference proteome</keyword>
<dbReference type="SUPFAM" id="SSF75005">
    <property type="entry name" value="Arabinanase/levansucrase/invertase"/>
    <property type="match status" value="1"/>
</dbReference>
<comment type="caution">
    <text evidence="7">The sequence shown here is derived from an EMBL/GenBank/DDBJ whole genome shotgun (WGS) entry which is preliminary data.</text>
</comment>
<evidence type="ECO:0000256" key="4">
    <source>
        <dbReference type="ARBA" id="ARBA00023295"/>
    </source>
</evidence>
<dbReference type="InterPro" id="IPR013320">
    <property type="entry name" value="ConA-like_dom_sf"/>
</dbReference>
<evidence type="ECO:0000256" key="2">
    <source>
        <dbReference type="ARBA" id="ARBA00012758"/>
    </source>
</evidence>
<dbReference type="SMART" id="SM00640">
    <property type="entry name" value="Glyco_32"/>
    <property type="match status" value="1"/>
</dbReference>
<evidence type="ECO:0000259" key="6">
    <source>
        <dbReference type="Pfam" id="PF08244"/>
    </source>
</evidence>
<proteinExistence type="inferred from homology"/>
<gene>
    <name evidence="7" type="ORF">ACFPFO_07395</name>
</gene>
<name>A0ABD5QDF9_9EURY</name>
<keyword evidence="3" id="KW-0378">Hydrolase</keyword>
<dbReference type="AlphaFoldDB" id="A0ABD5QDF9"/>
<dbReference type="InterPro" id="IPR018053">
    <property type="entry name" value="Glyco_hydro_32_AS"/>
</dbReference>
<evidence type="ECO:0000313" key="7">
    <source>
        <dbReference type="EMBL" id="MFC4987587.1"/>
    </source>
</evidence>
<dbReference type="SUPFAM" id="SSF49899">
    <property type="entry name" value="Concanavalin A-like lectins/glucanases"/>
    <property type="match status" value="1"/>
</dbReference>
<accession>A0ABD5QDF9</accession>
<dbReference type="InterPro" id="IPR051214">
    <property type="entry name" value="GH32_Enzymes"/>
</dbReference>
<dbReference type="PANTHER" id="PTHR43101">
    <property type="entry name" value="BETA-FRUCTOSIDASE"/>
    <property type="match status" value="1"/>
</dbReference>
<dbReference type="Proteomes" id="UP001595925">
    <property type="component" value="Unassembled WGS sequence"/>
</dbReference>
<organism evidence="7 8">
    <name type="scientific">Saliphagus infecundisoli</name>
    <dbReference type="NCBI Taxonomy" id="1849069"/>
    <lineage>
        <taxon>Archaea</taxon>
        <taxon>Methanobacteriati</taxon>
        <taxon>Methanobacteriota</taxon>
        <taxon>Stenosarchaea group</taxon>
        <taxon>Halobacteria</taxon>
        <taxon>Halobacteriales</taxon>
        <taxon>Natrialbaceae</taxon>
        <taxon>Saliphagus</taxon>
    </lineage>
</organism>
<keyword evidence="4" id="KW-0326">Glycosidase</keyword>
<dbReference type="EMBL" id="JBHSJG010000028">
    <property type="protein sequence ID" value="MFC4987587.1"/>
    <property type="molecule type" value="Genomic_DNA"/>
</dbReference>
<comment type="similarity">
    <text evidence="1">Belongs to the glycosyl hydrolase 32 family.</text>
</comment>
<dbReference type="CDD" id="cd08996">
    <property type="entry name" value="GH32_FFase"/>
    <property type="match status" value="1"/>
</dbReference>
<dbReference type="Gene3D" id="2.115.10.20">
    <property type="entry name" value="Glycosyl hydrolase domain, family 43"/>
    <property type="match status" value="1"/>
</dbReference>
<evidence type="ECO:0000256" key="3">
    <source>
        <dbReference type="ARBA" id="ARBA00022801"/>
    </source>
</evidence>
<dbReference type="Gene3D" id="2.60.120.560">
    <property type="entry name" value="Exo-inulinase, domain 1"/>
    <property type="match status" value="1"/>
</dbReference>